<dbReference type="GO" id="GO:0009277">
    <property type="term" value="C:fungal-type cell wall"/>
    <property type="evidence" value="ECO:0007669"/>
    <property type="project" value="TreeGrafter"/>
</dbReference>
<name>G7DYB7_MIXOS</name>
<evidence type="ECO:0000256" key="16">
    <source>
        <dbReference type="ARBA" id="ARBA00037649"/>
    </source>
</evidence>
<comment type="caution">
    <text evidence="22">The sequence shown here is derived from an EMBL/GenBank/DDBJ whole genome shotgun (WGS) entry which is preliminary data.</text>
</comment>
<keyword evidence="23" id="KW-1185">Reference proteome</keyword>
<evidence type="ECO:0000256" key="4">
    <source>
        <dbReference type="ARBA" id="ARBA00008773"/>
    </source>
</evidence>
<keyword evidence="12" id="KW-0325">Glycoprotein</keyword>
<sequence length="454" mass="48814">MSRNQYPSQYDWGIQDDQQPHAFASQDSFKDSYPPTPSPNMYNHSSASDYVAQSHYARRNEADAPYGADPNYEKRSAAVAEPTWLQRQQASKKKSKIILICCIVAVACAAVVGVVIGITKSKKSSSSSSDSSSSSSSSSGSDPSVFTKDSRLHQSFWGMAYTPLNAQMPGCGSTLANVTRDIQLLSQLTTNMRTYGSDCSINDNILQAIADTKVNMTVWLGIYLDMTNSTTNERQIQQTLDAISKHGSDHVSGVIVGNEVVLLASPTGGTPSTTAISFVVEQQKDVRTRLAALNLSKTIPVGTADAGSMMTTSLAEGSDALMSNVHPFFGGLLISQAAAWTYEYFQTSTVAVAAAASNNPAVFIAETGWPTNSTNADGSYNSTDDTLGGAVAGVPELQTFLDTYLCQSLVNNTKSFYFEAFDEPWKELAYGGVESHWGLFDADRNLKNITIPVC</sequence>
<dbReference type="eggNOG" id="ENOG502QTKT">
    <property type="taxonomic scope" value="Eukaryota"/>
</dbReference>
<dbReference type="SUPFAM" id="SSF51445">
    <property type="entry name" value="(Trans)glycosidases"/>
    <property type="match status" value="1"/>
</dbReference>
<dbReference type="PANTHER" id="PTHR16631">
    <property type="entry name" value="GLUCAN 1,3-BETA-GLUCOSIDASE"/>
    <property type="match status" value="1"/>
</dbReference>
<evidence type="ECO:0000256" key="5">
    <source>
        <dbReference type="ARBA" id="ARBA00012780"/>
    </source>
</evidence>
<evidence type="ECO:0000256" key="1">
    <source>
        <dbReference type="ARBA" id="ARBA00000382"/>
    </source>
</evidence>
<dbReference type="GO" id="GO:0071555">
    <property type="term" value="P:cell wall organization"/>
    <property type="evidence" value="ECO:0007669"/>
    <property type="project" value="UniProtKB-KW"/>
</dbReference>
<dbReference type="GO" id="GO:0042973">
    <property type="term" value="F:glucan endo-1,3-beta-D-glucosidase activity"/>
    <property type="evidence" value="ECO:0007669"/>
    <property type="project" value="UniProtKB-EC"/>
</dbReference>
<organism evidence="22 23">
    <name type="scientific">Mixia osmundae (strain CBS 9802 / IAM 14324 / JCM 22182 / KY 12970)</name>
    <dbReference type="NCBI Taxonomy" id="764103"/>
    <lineage>
        <taxon>Eukaryota</taxon>
        <taxon>Fungi</taxon>
        <taxon>Dikarya</taxon>
        <taxon>Basidiomycota</taxon>
        <taxon>Pucciniomycotina</taxon>
        <taxon>Mixiomycetes</taxon>
        <taxon>Mixiales</taxon>
        <taxon>Mixiaceae</taxon>
        <taxon>Mixia</taxon>
    </lineage>
</organism>
<dbReference type="OMA" id="IHAWFAN"/>
<feature type="region of interest" description="Disordered" evidence="20">
    <location>
        <begin position="1"/>
        <end position="46"/>
    </location>
</feature>
<keyword evidence="10" id="KW-0378">Hydrolase</keyword>
<feature type="region of interest" description="Disordered" evidence="20">
    <location>
        <begin position="122"/>
        <end position="146"/>
    </location>
</feature>
<dbReference type="OrthoDB" id="68336at2759"/>
<keyword evidence="7" id="KW-0134">Cell wall</keyword>
<dbReference type="EC" id="3.2.1.39" evidence="5"/>
<feature type="compositionally biased region" description="Low complexity" evidence="20">
    <location>
        <begin position="122"/>
        <end position="144"/>
    </location>
</feature>
<comment type="subcellular location">
    <subcellularLocation>
        <location evidence="3">Cell membrane</location>
        <topology evidence="3">Single-pass type II membrane protein</topology>
    </subcellularLocation>
    <subcellularLocation>
        <location evidence="2">Secreted</location>
        <location evidence="2">Cell wall</location>
    </subcellularLocation>
</comment>
<dbReference type="AlphaFoldDB" id="G7DYB7"/>
<evidence type="ECO:0000256" key="18">
    <source>
        <dbReference type="ARBA" id="ARBA00043078"/>
    </source>
</evidence>
<dbReference type="InterPro" id="IPR050732">
    <property type="entry name" value="Beta-glucan_modifiers"/>
</dbReference>
<evidence type="ECO:0000256" key="7">
    <source>
        <dbReference type="ARBA" id="ARBA00022512"/>
    </source>
</evidence>
<dbReference type="STRING" id="764103.G7DYB7"/>
<comment type="function">
    <text evidence="16">Glucanases play a role in cell expansion during growth, in cell-cell fusion during mating, and in spore release during sporulation. This enzyme may be involved in beta-glucan degradation. Active on laminarin and lichenan.</text>
</comment>
<evidence type="ECO:0000256" key="6">
    <source>
        <dbReference type="ARBA" id="ARBA00022475"/>
    </source>
</evidence>
<evidence type="ECO:0000256" key="2">
    <source>
        <dbReference type="ARBA" id="ARBA00004191"/>
    </source>
</evidence>
<keyword evidence="8" id="KW-0964">Secreted</keyword>
<accession>G7DYB7</accession>
<keyword evidence="14" id="KW-0961">Cell wall biogenesis/degradation</keyword>
<protein>
    <recommendedName>
        <fullName evidence="5">glucan endo-1,3-beta-D-glucosidase</fullName>
        <ecNumber evidence="5">3.2.1.39</ecNumber>
    </recommendedName>
    <alternativeName>
        <fullName evidence="18">Endo-1,3-beta-glucanase btgC</fullName>
    </alternativeName>
    <alternativeName>
        <fullName evidence="17">Laminarinase btgC</fullName>
    </alternativeName>
</protein>
<keyword evidence="9" id="KW-0732">Signal</keyword>
<evidence type="ECO:0000256" key="13">
    <source>
        <dbReference type="ARBA" id="ARBA00023277"/>
    </source>
</evidence>
<evidence type="ECO:0000256" key="15">
    <source>
        <dbReference type="ARBA" id="ARBA00023326"/>
    </source>
</evidence>
<proteinExistence type="inferred from homology"/>
<evidence type="ECO:0000256" key="8">
    <source>
        <dbReference type="ARBA" id="ARBA00022525"/>
    </source>
</evidence>
<evidence type="ECO:0000313" key="23">
    <source>
        <dbReference type="Proteomes" id="UP000009131"/>
    </source>
</evidence>
<evidence type="ECO:0000256" key="11">
    <source>
        <dbReference type="ARBA" id="ARBA00023136"/>
    </source>
</evidence>
<evidence type="ECO:0000256" key="20">
    <source>
        <dbReference type="SAM" id="MobiDB-lite"/>
    </source>
</evidence>
<evidence type="ECO:0000256" key="21">
    <source>
        <dbReference type="SAM" id="Phobius"/>
    </source>
</evidence>
<evidence type="ECO:0000313" key="22">
    <source>
        <dbReference type="EMBL" id="GAA95577.1"/>
    </source>
</evidence>
<evidence type="ECO:0000256" key="17">
    <source>
        <dbReference type="ARBA" id="ARBA00042373"/>
    </source>
</evidence>
<dbReference type="PANTHER" id="PTHR16631:SF17">
    <property type="entry name" value="GLUCAN ENDO-1,3-BETA-GLUCOSIDASE BTGC"/>
    <property type="match status" value="1"/>
</dbReference>
<gene>
    <name evidence="22" type="primary">Mo02232</name>
    <name evidence="22" type="ORF">E5Q_02232</name>
</gene>
<comment type="catalytic activity">
    <reaction evidence="1">
        <text>Hydrolysis of (1-&gt;3)-beta-D-glucosidic linkages in (1-&gt;3)-beta-D-glucans.</text>
        <dbReference type="EC" id="3.2.1.39"/>
    </reaction>
</comment>
<keyword evidence="15" id="KW-0624">Polysaccharide degradation</keyword>
<reference evidence="22 23" key="2">
    <citation type="journal article" date="2012" name="Open Biol.">
        <title>Characteristics of nucleosomes and linker DNA regions on the genome of the basidiomycete Mixia osmundae revealed by mono- and dinucleosome mapping.</title>
        <authorList>
            <person name="Nishida H."/>
            <person name="Kondo S."/>
            <person name="Matsumoto T."/>
            <person name="Suzuki Y."/>
            <person name="Yoshikawa H."/>
            <person name="Taylor T.D."/>
            <person name="Sugiyama J."/>
        </authorList>
    </citation>
    <scope>NUCLEOTIDE SEQUENCE [LARGE SCALE GENOMIC DNA]</scope>
    <source>
        <strain evidence="23">CBS 9802 / IAM 14324 / JCM 22182 / KY 12970</strain>
    </source>
</reference>
<dbReference type="Proteomes" id="UP000009131">
    <property type="component" value="Unassembled WGS sequence"/>
</dbReference>
<dbReference type="FunCoup" id="G7DYB7">
    <property type="interactions" value="22"/>
</dbReference>
<evidence type="ECO:0000256" key="19">
    <source>
        <dbReference type="RuleBase" id="RU004335"/>
    </source>
</evidence>
<evidence type="ECO:0000256" key="14">
    <source>
        <dbReference type="ARBA" id="ARBA00023316"/>
    </source>
</evidence>
<evidence type="ECO:0000256" key="9">
    <source>
        <dbReference type="ARBA" id="ARBA00022729"/>
    </source>
</evidence>
<reference evidence="22 23" key="1">
    <citation type="journal article" date="2011" name="J. Gen. Appl. Microbiol.">
        <title>Draft genome sequencing of the enigmatic basidiomycete Mixia osmundae.</title>
        <authorList>
            <person name="Nishida H."/>
            <person name="Nagatsuka Y."/>
            <person name="Sugiyama J."/>
        </authorList>
    </citation>
    <scope>NUCLEOTIDE SEQUENCE [LARGE SCALE GENOMIC DNA]</scope>
    <source>
        <strain evidence="23">CBS 9802 / IAM 14324 / JCM 22182 / KY 12970</strain>
    </source>
</reference>
<keyword evidence="21" id="KW-0812">Transmembrane</keyword>
<feature type="transmembrane region" description="Helical" evidence="21">
    <location>
        <begin position="97"/>
        <end position="118"/>
    </location>
</feature>
<evidence type="ECO:0000256" key="12">
    <source>
        <dbReference type="ARBA" id="ARBA00023180"/>
    </source>
</evidence>
<dbReference type="Pfam" id="PF00332">
    <property type="entry name" value="Glyco_hydro_17"/>
    <property type="match status" value="1"/>
</dbReference>
<dbReference type="HOGENOM" id="CLU_011476_2_1_1"/>
<evidence type="ECO:0000256" key="3">
    <source>
        <dbReference type="ARBA" id="ARBA00004401"/>
    </source>
</evidence>
<dbReference type="InParanoid" id="G7DYB7"/>
<keyword evidence="11 21" id="KW-0472">Membrane</keyword>
<dbReference type="Gene3D" id="3.20.20.80">
    <property type="entry name" value="Glycosidases"/>
    <property type="match status" value="2"/>
</dbReference>
<dbReference type="GO" id="GO:0000272">
    <property type="term" value="P:polysaccharide catabolic process"/>
    <property type="evidence" value="ECO:0007669"/>
    <property type="project" value="UniProtKB-KW"/>
</dbReference>
<evidence type="ECO:0000256" key="10">
    <source>
        <dbReference type="ARBA" id="ARBA00022801"/>
    </source>
</evidence>
<dbReference type="InterPro" id="IPR000490">
    <property type="entry name" value="Glyco_hydro_17"/>
</dbReference>
<dbReference type="GO" id="GO:0005576">
    <property type="term" value="C:extracellular region"/>
    <property type="evidence" value="ECO:0007669"/>
    <property type="project" value="TreeGrafter"/>
</dbReference>
<dbReference type="InterPro" id="IPR017853">
    <property type="entry name" value="GH"/>
</dbReference>
<keyword evidence="6" id="KW-1003">Cell membrane</keyword>
<dbReference type="RefSeq" id="XP_014570079.1">
    <property type="nucleotide sequence ID" value="XM_014714593.1"/>
</dbReference>
<keyword evidence="13" id="KW-0119">Carbohydrate metabolism</keyword>
<dbReference type="EMBL" id="BABT02000062">
    <property type="protein sequence ID" value="GAA95577.1"/>
    <property type="molecule type" value="Genomic_DNA"/>
</dbReference>
<dbReference type="GO" id="GO:0009986">
    <property type="term" value="C:cell surface"/>
    <property type="evidence" value="ECO:0007669"/>
    <property type="project" value="TreeGrafter"/>
</dbReference>
<comment type="similarity">
    <text evidence="4 19">Belongs to the glycosyl hydrolase 17 family.</text>
</comment>
<dbReference type="GO" id="GO:0005886">
    <property type="term" value="C:plasma membrane"/>
    <property type="evidence" value="ECO:0007669"/>
    <property type="project" value="UniProtKB-SubCell"/>
</dbReference>
<keyword evidence="21" id="KW-1133">Transmembrane helix</keyword>